<evidence type="ECO:0000259" key="1">
    <source>
        <dbReference type="Pfam" id="PF18738"/>
    </source>
</evidence>
<accession>A0A7M5WIS7</accession>
<keyword evidence="3" id="KW-1185">Reference proteome</keyword>
<protein>
    <recommendedName>
        <fullName evidence="1">DZIP3-like HEPN domain-containing protein</fullName>
    </recommendedName>
</protein>
<dbReference type="RefSeq" id="XP_066929744.1">
    <property type="nucleotide sequence ID" value="XM_067073643.1"/>
</dbReference>
<sequence>MSELLEKYQYWIRIHLAVEIFIKRGLLRFLHNEGKDPSYNGLTSDPPKLFHEMNLLKTKKSLQKVVKKDQWDKLCPKNKLSSSENWDITLICIVILNTSSLPKPKGGWKKTLPEESDMSRGAAVLRSRQLRNEINHGSLKDLSTEEQFLDKWQTISDILHILLDGEDFTRFQAFKTEDLTGFSVKAFKMINNRINEEKQTSENRKHLQERLKELNEIRELVNEWKSHSFVQVNSYKNQLTDGSSLLNTNLTDIQAAYYTVRCSVAMENFTKWPIMLQRCQVKHGFFNAPPRDIHPGMREGFAFHKSYLATFGCWIACSYVINDKYFHLSIYQPYTINNKYQNKLAMVINETHDVSAEQVLESHDKDNESQDKTTIRIQERDICIVGEMGNAYKAQCSIKIYPKEFANLTDLLQKQQVDNDTYHEFIKLKFSTKIKRKSAKTKKQDLNDGLLLTGLKVGSSMQSTSLRSLHLRSVDVSCSGCIENFTKWQLFKVRCDVMRGYVSCPFQDVATGSKEIFASHARQHFGNGTYVRVTYSIENNGYFIHLLYFLPSSFAVYSNMMAMMTSHKKDETTEDILKSCTNNHFYGEIEPLCLKSEAEGVCVVGLMGSAQKTNIYFTIYPLQFKHLAKHIKERMEKKKSKSRELYEGFIKSLSLNRYDTSSVAMQGCL</sequence>
<dbReference type="Pfam" id="PF18738">
    <property type="entry name" value="HEPN_DZIP3"/>
    <property type="match status" value="1"/>
</dbReference>
<feature type="domain" description="DZIP3-like HEPN" evidence="1">
    <location>
        <begin position="57"/>
        <end position="163"/>
    </location>
</feature>
<dbReference type="EnsemblMetazoa" id="CLYHEMT002566.1">
    <property type="protein sequence ID" value="CLYHEMP002566.1"/>
    <property type="gene ID" value="CLYHEMG002566"/>
</dbReference>
<reference evidence="2" key="1">
    <citation type="submission" date="2021-01" db="UniProtKB">
        <authorList>
            <consortium name="EnsemblMetazoa"/>
        </authorList>
    </citation>
    <scope>IDENTIFICATION</scope>
</reference>
<dbReference type="Proteomes" id="UP000594262">
    <property type="component" value="Unplaced"/>
</dbReference>
<dbReference type="AlphaFoldDB" id="A0A7M5WIS7"/>
<dbReference type="GeneID" id="136817302"/>
<evidence type="ECO:0000313" key="3">
    <source>
        <dbReference type="Proteomes" id="UP000594262"/>
    </source>
</evidence>
<dbReference type="Gene3D" id="2.60.270.50">
    <property type="match status" value="1"/>
</dbReference>
<proteinExistence type="predicted"/>
<organism evidence="2 3">
    <name type="scientific">Clytia hemisphaerica</name>
    <dbReference type="NCBI Taxonomy" id="252671"/>
    <lineage>
        <taxon>Eukaryota</taxon>
        <taxon>Metazoa</taxon>
        <taxon>Cnidaria</taxon>
        <taxon>Hydrozoa</taxon>
        <taxon>Hydroidolina</taxon>
        <taxon>Leptothecata</taxon>
        <taxon>Obeliida</taxon>
        <taxon>Clytiidae</taxon>
        <taxon>Clytia</taxon>
    </lineage>
</organism>
<dbReference type="InterPro" id="IPR041249">
    <property type="entry name" value="HEPN_DZIP3"/>
</dbReference>
<evidence type="ECO:0000313" key="2">
    <source>
        <dbReference type="EnsemblMetazoa" id="CLYHEMP002566.1"/>
    </source>
</evidence>
<name>A0A7M5WIS7_9CNID</name>